<dbReference type="InterPro" id="IPR001579">
    <property type="entry name" value="Glyco_hydro_18_chit_AS"/>
</dbReference>
<dbReference type="PROSITE" id="PS01095">
    <property type="entry name" value="GH18_1"/>
    <property type="match status" value="1"/>
</dbReference>
<evidence type="ECO:0000256" key="2">
    <source>
        <dbReference type="ARBA" id="ARBA00022669"/>
    </source>
</evidence>
<feature type="signal peptide" evidence="7">
    <location>
        <begin position="1"/>
        <end position="21"/>
    </location>
</feature>
<evidence type="ECO:0000256" key="1">
    <source>
        <dbReference type="ARBA" id="ARBA00009121"/>
    </source>
</evidence>
<accession>A0A0N5AT43</accession>
<evidence type="ECO:0000256" key="7">
    <source>
        <dbReference type="SAM" id="SignalP"/>
    </source>
</evidence>
<dbReference type="InterPro" id="IPR002557">
    <property type="entry name" value="Chitin-bd_dom"/>
</dbReference>
<evidence type="ECO:0000313" key="10">
    <source>
        <dbReference type="Proteomes" id="UP000046393"/>
    </source>
</evidence>
<dbReference type="GO" id="GO:0005975">
    <property type="term" value="P:carbohydrate metabolic process"/>
    <property type="evidence" value="ECO:0007669"/>
    <property type="project" value="InterPro"/>
</dbReference>
<dbReference type="Gene3D" id="3.20.20.80">
    <property type="entry name" value="Glycosidases"/>
    <property type="match status" value="1"/>
</dbReference>
<dbReference type="SUPFAM" id="SSF57625">
    <property type="entry name" value="Invertebrate chitin-binding proteins"/>
    <property type="match status" value="1"/>
</dbReference>
<dbReference type="InterPro" id="IPR011583">
    <property type="entry name" value="Chitinase_II/V-like_cat"/>
</dbReference>
<dbReference type="STRING" id="451379.A0A0N5AT43"/>
<keyword evidence="2" id="KW-0147">Chitin-binding</keyword>
<reference evidence="11" key="1">
    <citation type="submission" date="2017-02" db="UniProtKB">
        <authorList>
            <consortium name="WormBaseParasite"/>
        </authorList>
    </citation>
    <scope>IDENTIFICATION</scope>
</reference>
<feature type="chain" id="PRO_5005893449" evidence="7">
    <location>
        <begin position="22"/>
        <end position="581"/>
    </location>
</feature>
<dbReference type="Pfam" id="PF01607">
    <property type="entry name" value="CBM_14"/>
    <property type="match status" value="1"/>
</dbReference>
<dbReference type="SMART" id="SM00494">
    <property type="entry name" value="ChtBD2"/>
    <property type="match status" value="2"/>
</dbReference>
<organism evidence="10 11">
    <name type="scientific">Syphacia muris</name>
    <dbReference type="NCBI Taxonomy" id="451379"/>
    <lineage>
        <taxon>Eukaryota</taxon>
        <taxon>Metazoa</taxon>
        <taxon>Ecdysozoa</taxon>
        <taxon>Nematoda</taxon>
        <taxon>Chromadorea</taxon>
        <taxon>Rhabditida</taxon>
        <taxon>Spirurina</taxon>
        <taxon>Oxyuridomorpha</taxon>
        <taxon>Oxyuroidea</taxon>
        <taxon>Oxyuridae</taxon>
        <taxon>Syphacia</taxon>
    </lineage>
</organism>
<dbReference type="PROSITE" id="PS51910">
    <property type="entry name" value="GH18_2"/>
    <property type="match status" value="1"/>
</dbReference>
<dbReference type="SMART" id="SM00636">
    <property type="entry name" value="Glyco_18"/>
    <property type="match status" value="1"/>
</dbReference>
<dbReference type="InterPro" id="IPR029070">
    <property type="entry name" value="Chitinase_insertion_sf"/>
</dbReference>
<dbReference type="PROSITE" id="PS50940">
    <property type="entry name" value="CHIT_BIND_II"/>
    <property type="match status" value="1"/>
</dbReference>
<dbReference type="SUPFAM" id="SSF54556">
    <property type="entry name" value="Chitinase insertion domain"/>
    <property type="match status" value="1"/>
</dbReference>
<dbReference type="WBParaSite" id="SMUV_0000798701-mRNA-1">
    <property type="protein sequence ID" value="SMUV_0000798701-mRNA-1"/>
    <property type="gene ID" value="SMUV_0000798701"/>
</dbReference>
<dbReference type="Gene3D" id="2.170.140.10">
    <property type="entry name" value="Chitin binding domain"/>
    <property type="match status" value="1"/>
</dbReference>
<dbReference type="Gene3D" id="3.10.50.10">
    <property type="match status" value="1"/>
</dbReference>
<dbReference type="FunFam" id="3.10.50.10:FF:000008">
    <property type="entry name" value="Chitinase 11"/>
    <property type="match status" value="1"/>
</dbReference>
<dbReference type="GO" id="GO:0004568">
    <property type="term" value="F:chitinase activity"/>
    <property type="evidence" value="ECO:0007669"/>
    <property type="project" value="TreeGrafter"/>
</dbReference>
<protein>
    <submittedName>
        <fullName evidence="11">Chitin-binding type-2 domain-containing protein</fullName>
    </submittedName>
</protein>
<dbReference type="CDD" id="cd02872">
    <property type="entry name" value="GH18_chitolectin_chitotriosidase"/>
    <property type="match status" value="1"/>
</dbReference>
<evidence type="ECO:0000259" key="9">
    <source>
        <dbReference type="PROSITE" id="PS51910"/>
    </source>
</evidence>
<dbReference type="SUPFAM" id="SSF51445">
    <property type="entry name" value="(Trans)glycosidases"/>
    <property type="match status" value="1"/>
</dbReference>
<evidence type="ECO:0000256" key="4">
    <source>
        <dbReference type="ARBA" id="ARBA00023157"/>
    </source>
</evidence>
<dbReference type="PANTHER" id="PTHR11177:SF400">
    <property type="entry name" value="ENDOCHITINASE-RELATED"/>
    <property type="match status" value="1"/>
</dbReference>
<feature type="domain" description="Chitin-binding type-2" evidence="8">
    <location>
        <begin position="528"/>
        <end position="581"/>
    </location>
</feature>
<dbReference type="GO" id="GO:0005576">
    <property type="term" value="C:extracellular region"/>
    <property type="evidence" value="ECO:0007669"/>
    <property type="project" value="InterPro"/>
</dbReference>
<sequence>MIFVIVILICIVEIDLFAVNGLHTADQSSSLNYKYSESRKYLRPCYFTNWAQYRKDRGKFVPEDYVPGLCTHVFFAFGWMNENFTVRAYDPADLPNTWAGEGMYARVNKLKLIDPDLKTLLSFGGWTFGVRLFQQMAQTAENRARFITTAIAFVRQHNFDGIDIDWEYPKTEEDKTNYSLFIKEMRKAVEEEAFQTNRIPLLITAAVSAGESTIKNAYDIPEISQYFDFVLLMSYDFHGAWEPETGMNSPLFGRSSDEVWKQNLNIEFAAKYWIKNGMPLEKLVIGIPTYGRGWTLKDPINNNIGSPGSASKTTNYVGEAGVIAYYEICELLANGAERYWDDEQKVPYLVYGDQWFSYDDEESIRLKVEWIKYNGFGGAFVWTLDFDDFNGQCSNGNGVSYPLIGIIAEELSNVKIPNRVISIPGTIAPPIAPVTIKTTTECPVSSNLPEIPLEYCKRQPNGFYGHPSSCSYFVLCLNSKEFCINPYSLHTISIARKTPYMSKCSPELTQTTAVTRSTPPHVSRTAKKFVCKQDGFYPDEENCKRFYRCYAGIKYPFDCPNGLHFNAETLLCDHAHKTPCY</sequence>
<evidence type="ECO:0000256" key="3">
    <source>
        <dbReference type="ARBA" id="ARBA00022801"/>
    </source>
</evidence>
<proteinExistence type="inferred from homology"/>
<keyword evidence="7" id="KW-0732">Signal</keyword>
<evidence type="ECO:0000259" key="8">
    <source>
        <dbReference type="PROSITE" id="PS50940"/>
    </source>
</evidence>
<evidence type="ECO:0000256" key="5">
    <source>
        <dbReference type="ARBA" id="ARBA00023295"/>
    </source>
</evidence>
<dbReference type="Pfam" id="PF00704">
    <property type="entry name" value="Glyco_hydro_18"/>
    <property type="match status" value="1"/>
</dbReference>
<dbReference type="PANTHER" id="PTHR11177">
    <property type="entry name" value="CHITINASE"/>
    <property type="match status" value="1"/>
</dbReference>
<keyword evidence="3 6" id="KW-0378">Hydrolase</keyword>
<keyword evidence="5 6" id="KW-0326">Glycosidase</keyword>
<dbReference type="GO" id="GO:0006032">
    <property type="term" value="P:chitin catabolic process"/>
    <property type="evidence" value="ECO:0007669"/>
    <property type="project" value="TreeGrafter"/>
</dbReference>
<feature type="domain" description="GH18" evidence="9">
    <location>
        <begin position="41"/>
        <end position="414"/>
    </location>
</feature>
<dbReference type="Proteomes" id="UP000046393">
    <property type="component" value="Unplaced"/>
</dbReference>
<dbReference type="InterPro" id="IPR050314">
    <property type="entry name" value="Glycosyl_Hydrlase_18"/>
</dbReference>
<dbReference type="InterPro" id="IPR036508">
    <property type="entry name" value="Chitin-bd_dom_sf"/>
</dbReference>
<evidence type="ECO:0000256" key="6">
    <source>
        <dbReference type="RuleBase" id="RU000489"/>
    </source>
</evidence>
<comment type="similarity">
    <text evidence="1">Belongs to the glycosyl hydrolase 18 family. Chitinase class II subfamily.</text>
</comment>
<dbReference type="InterPro" id="IPR017853">
    <property type="entry name" value="GH"/>
</dbReference>
<keyword evidence="4" id="KW-1015">Disulfide bond</keyword>
<dbReference type="InterPro" id="IPR001223">
    <property type="entry name" value="Glyco_hydro18_cat"/>
</dbReference>
<keyword evidence="10" id="KW-1185">Reference proteome</keyword>
<dbReference type="AlphaFoldDB" id="A0A0N5AT43"/>
<evidence type="ECO:0000313" key="11">
    <source>
        <dbReference type="WBParaSite" id="SMUV_0000798701-mRNA-1"/>
    </source>
</evidence>
<dbReference type="FunFam" id="3.20.20.80:FF:000007">
    <property type="entry name" value="Acidic mammalian chitinase"/>
    <property type="match status" value="1"/>
</dbReference>
<name>A0A0N5AT43_9BILA</name>
<dbReference type="GO" id="GO:0008061">
    <property type="term" value="F:chitin binding"/>
    <property type="evidence" value="ECO:0007669"/>
    <property type="project" value="UniProtKB-KW"/>
</dbReference>